<organism evidence="7 8">
    <name type="scientific">Rhodovulum bhavnagarense</name>
    <dbReference type="NCBI Taxonomy" id="992286"/>
    <lineage>
        <taxon>Bacteria</taxon>
        <taxon>Pseudomonadati</taxon>
        <taxon>Pseudomonadota</taxon>
        <taxon>Alphaproteobacteria</taxon>
        <taxon>Rhodobacterales</taxon>
        <taxon>Paracoccaceae</taxon>
        <taxon>Rhodovulum</taxon>
    </lineage>
</organism>
<dbReference type="Gene3D" id="3.40.50.150">
    <property type="entry name" value="Vaccinia Virus protein VP39"/>
    <property type="match status" value="1"/>
</dbReference>
<dbReference type="OrthoDB" id="9810297at2"/>
<keyword evidence="3 5" id="KW-0949">S-adenosyl-L-methionine</keyword>
<dbReference type="EMBL" id="SLXU01000001">
    <property type="protein sequence ID" value="TCP63431.1"/>
    <property type="molecule type" value="Genomic_DNA"/>
</dbReference>
<dbReference type="InterPro" id="IPR023267">
    <property type="entry name" value="RCMT"/>
</dbReference>
<feature type="binding site" evidence="5">
    <location>
        <position position="289"/>
    </location>
    <ligand>
        <name>S-adenosyl-L-methionine</name>
        <dbReference type="ChEBI" id="CHEBI:59789"/>
    </ligand>
</feature>
<feature type="domain" description="SAM-dependent MTase RsmB/NOP-type" evidence="6">
    <location>
        <begin position="138"/>
        <end position="392"/>
    </location>
</feature>
<proteinExistence type="inferred from homology"/>
<keyword evidence="2 5" id="KW-0808">Transferase</keyword>
<dbReference type="InterPro" id="IPR001678">
    <property type="entry name" value="MeTrfase_RsmB-F_NOP2_dom"/>
</dbReference>
<evidence type="ECO:0000256" key="4">
    <source>
        <dbReference type="ARBA" id="ARBA00022884"/>
    </source>
</evidence>
<feature type="binding site" evidence="5">
    <location>
        <position position="251"/>
    </location>
    <ligand>
        <name>S-adenosyl-L-methionine</name>
        <dbReference type="ChEBI" id="CHEBI:59789"/>
    </ligand>
</feature>
<dbReference type="Proteomes" id="UP000295050">
    <property type="component" value="Unassembled WGS sequence"/>
</dbReference>
<gene>
    <name evidence="7" type="ORF">EV663_101700</name>
</gene>
<evidence type="ECO:0000259" key="6">
    <source>
        <dbReference type="PROSITE" id="PS51686"/>
    </source>
</evidence>
<dbReference type="PANTHER" id="PTHR22807:SF53">
    <property type="entry name" value="RIBOSOMAL RNA SMALL SUBUNIT METHYLTRANSFERASE B-RELATED"/>
    <property type="match status" value="1"/>
</dbReference>
<dbReference type="RefSeq" id="WP_132950350.1">
    <property type="nucleotide sequence ID" value="NZ_SLXU01000001.1"/>
</dbReference>
<dbReference type="Pfam" id="PF22458">
    <property type="entry name" value="RsmF-B_ferredox"/>
    <property type="match status" value="1"/>
</dbReference>
<evidence type="ECO:0000256" key="1">
    <source>
        <dbReference type="ARBA" id="ARBA00022603"/>
    </source>
</evidence>
<evidence type="ECO:0000256" key="3">
    <source>
        <dbReference type="ARBA" id="ARBA00022691"/>
    </source>
</evidence>
<evidence type="ECO:0000256" key="5">
    <source>
        <dbReference type="PROSITE-ProRule" id="PRU01023"/>
    </source>
</evidence>
<dbReference type="SUPFAM" id="SSF53335">
    <property type="entry name" value="S-adenosyl-L-methionine-dependent methyltransferases"/>
    <property type="match status" value="1"/>
</dbReference>
<dbReference type="InterPro" id="IPR029063">
    <property type="entry name" value="SAM-dependent_MTases_sf"/>
</dbReference>
<dbReference type="Pfam" id="PF01189">
    <property type="entry name" value="Methyltr_RsmB-F"/>
    <property type="match status" value="1"/>
</dbReference>
<dbReference type="InterPro" id="IPR049560">
    <property type="entry name" value="MeTrfase_RsmB-F_NOP2_cat"/>
</dbReference>
<dbReference type="AlphaFoldDB" id="A0A4R2RU38"/>
<comment type="caution">
    <text evidence="7">The sequence shown here is derived from an EMBL/GenBank/DDBJ whole genome shotgun (WGS) entry which is preliminary data.</text>
</comment>
<sequence>MTPAARVAAAIGLLDEWLAGAPAERLLTNWARANRYAGARDRAAIRDLVFDALRRCRSVAALGGAQTGRAMMIGLMRARGEDLNVLFTGEGYGPAPLCEAEWNAGLAPDDLPELVGCDCPEALAPVLRDSLGRDFLPVMHALQDRAPVFLRVNTRLASLEQARATLAAEGIETRSHPLSPTALEVTSNARRIQAGRAFADGLVELQDAASQAVADMMPLIPGGRFLDYCAGGGGKTLALAARGEGAFFAHDAAPERMRDLPDRANRAGVRVTIAARPQDAGLFDLVLCDVPCSGSGAWRRSPEAKWRMTPDDLARLTDVQAAILDRAAGLVGPGGALGYATCSLISAENGAQIDAFVQRNPAWRVEAERQFSPLEGGDGFFAAVLRRETGEC</sequence>
<accession>A0A4R2RU38</accession>
<evidence type="ECO:0000313" key="8">
    <source>
        <dbReference type="Proteomes" id="UP000295050"/>
    </source>
</evidence>
<reference evidence="7 8" key="1">
    <citation type="submission" date="2019-03" db="EMBL/GenBank/DDBJ databases">
        <title>Genomic Encyclopedia of Type Strains, Phase IV (KMG-IV): sequencing the most valuable type-strain genomes for metagenomic binning, comparative biology and taxonomic classification.</title>
        <authorList>
            <person name="Goeker M."/>
        </authorList>
    </citation>
    <scope>NUCLEOTIDE SEQUENCE [LARGE SCALE GENOMIC DNA]</scope>
    <source>
        <strain evidence="7 8">DSM 24766</strain>
    </source>
</reference>
<dbReference type="GO" id="GO:0008173">
    <property type="term" value="F:RNA methyltransferase activity"/>
    <property type="evidence" value="ECO:0007669"/>
    <property type="project" value="InterPro"/>
</dbReference>
<feature type="active site" description="Nucleophile" evidence="5">
    <location>
        <position position="342"/>
    </location>
</feature>
<dbReference type="PRINTS" id="PR02008">
    <property type="entry name" value="RCMTFAMILY"/>
</dbReference>
<evidence type="ECO:0000256" key="2">
    <source>
        <dbReference type="ARBA" id="ARBA00022679"/>
    </source>
</evidence>
<evidence type="ECO:0000313" key="7">
    <source>
        <dbReference type="EMBL" id="TCP63431.1"/>
    </source>
</evidence>
<keyword evidence="4 5" id="KW-0694">RNA-binding</keyword>
<keyword evidence="8" id="KW-1185">Reference proteome</keyword>
<comment type="caution">
    <text evidence="5">Lacks conserved residue(s) required for the propagation of feature annotation.</text>
</comment>
<comment type="similarity">
    <text evidence="5">Belongs to the class I-like SAM-binding methyltransferase superfamily. RsmB/NOP family.</text>
</comment>
<dbReference type="InterPro" id="IPR054728">
    <property type="entry name" value="RsmB-like_ferredoxin"/>
</dbReference>
<protein>
    <submittedName>
        <fullName evidence="7">16S rRNA (Cytosine967-C5)-methyltransferase</fullName>
    </submittedName>
</protein>
<name>A0A4R2RU38_9RHOB</name>
<dbReference type="PROSITE" id="PS51686">
    <property type="entry name" value="SAM_MT_RSMB_NOP"/>
    <property type="match status" value="1"/>
</dbReference>
<keyword evidence="1 5" id="KW-0489">Methyltransferase</keyword>
<dbReference type="GO" id="GO:0001510">
    <property type="term" value="P:RNA methylation"/>
    <property type="evidence" value="ECO:0007669"/>
    <property type="project" value="InterPro"/>
</dbReference>
<dbReference type="PANTHER" id="PTHR22807">
    <property type="entry name" value="NOP2 YEAST -RELATED NOL1/NOP2/FMU SUN DOMAIN-CONTAINING"/>
    <property type="match status" value="1"/>
</dbReference>
<dbReference type="GO" id="GO:0003723">
    <property type="term" value="F:RNA binding"/>
    <property type="evidence" value="ECO:0007669"/>
    <property type="project" value="UniProtKB-UniRule"/>
</dbReference>